<dbReference type="EMBL" id="ANOH01000097">
    <property type="protein sequence ID" value="EMI57296.1"/>
    <property type="molecule type" value="Genomic_DNA"/>
</dbReference>
<organism evidence="1 2">
    <name type="scientific">Rhodopirellula sallentina SM41</name>
    <dbReference type="NCBI Taxonomy" id="1263870"/>
    <lineage>
        <taxon>Bacteria</taxon>
        <taxon>Pseudomonadati</taxon>
        <taxon>Planctomycetota</taxon>
        <taxon>Planctomycetia</taxon>
        <taxon>Pirellulales</taxon>
        <taxon>Pirellulaceae</taxon>
        <taxon>Rhodopirellula</taxon>
    </lineage>
</organism>
<keyword evidence="2" id="KW-1185">Reference proteome</keyword>
<gene>
    <name evidence="1" type="ORF">RSSM_01283</name>
</gene>
<protein>
    <submittedName>
        <fullName evidence="1">Uncharacterized protein</fullName>
    </submittedName>
</protein>
<reference evidence="1 2" key="1">
    <citation type="journal article" date="2013" name="Mar. Genomics">
        <title>Expression of sulfatases in Rhodopirellula baltica and the diversity of sulfatases in the genus Rhodopirellula.</title>
        <authorList>
            <person name="Wegner C.E."/>
            <person name="Richter-Heitmann T."/>
            <person name="Klindworth A."/>
            <person name="Klockow C."/>
            <person name="Richter M."/>
            <person name="Achstetter T."/>
            <person name="Glockner F.O."/>
            <person name="Harder J."/>
        </authorList>
    </citation>
    <scope>NUCLEOTIDE SEQUENCE [LARGE SCALE GENOMIC DNA]</scope>
    <source>
        <strain evidence="1 2">SM41</strain>
    </source>
</reference>
<evidence type="ECO:0000313" key="2">
    <source>
        <dbReference type="Proteomes" id="UP000011885"/>
    </source>
</evidence>
<evidence type="ECO:0000313" key="1">
    <source>
        <dbReference type="EMBL" id="EMI57296.1"/>
    </source>
</evidence>
<dbReference type="Proteomes" id="UP000011885">
    <property type="component" value="Unassembled WGS sequence"/>
</dbReference>
<name>M5UHI0_9BACT</name>
<sequence length="63" mass="6892">MFPRTTFLRAKGEVLNILAVTLLVSESCITAVHRKGKMLAPTERRRAFIKQKFGGASSGTPTT</sequence>
<accession>M5UHI0</accession>
<comment type="caution">
    <text evidence="1">The sequence shown here is derived from an EMBL/GenBank/DDBJ whole genome shotgun (WGS) entry which is preliminary data.</text>
</comment>
<dbReference type="PATRIC" id="fig|1263870.3.peg.1383"/>
<proteinExistence type="predicted"/>
<dbReference type="AlphaFoldDB" id="M5UHI0"/>